<protein>
    <submittedName>
        <fullName evidence="2">Uncharacterized protein</fullName>
    </submittedName>
</protein>
<sequence length="92" mass="10073">MALQLWDDLKAFSIKDALDIAAFWNQQEIAKGVAKTTQQQAEWQNQASLLTLQAQMQAQALQANTSASNNRLLWVAVIAGAGLVGFMLLRGK</sequence>
<keyword evidence="1" id="KW-0812">Transmembrane</keyword>
<keyword evidence="1" id="KW-1133">Transmembrane helix</keyword>
<name>B3T4R5_9ZZZZ</name>
<keyword evidence="1" id="KW-0472">Membrane</keyword>
<dbReference type="AlphaFoldDB" id="B3T4R5"/>
<organism evidence="2">
    <name type="scientific">uncultured marine microorganism HF4000_ANIW137K11</name>
    <dbReference type="NCBI Taxonomy" id="455533"/>
    <lineage>
        <taxon>unclassified sequences</taxon>
        <taxon>environmental samples</taxon>
    </lineage>
</organism>
<evidence type="ECO:0000313" key="2">
    <source>
        <dbReference type="EMBL" id="ABZ07574.1"/>
    </source>
</evidence>
<evidence type="ECO:0000256" key="1">
    <source>
        <dbReference type="SAM" id="Phobius"/>
    </source>
</evidence>
<dbReference type="EMBL" id="EU016604">
    <property type="protein sequence ID" value="ABZ07574.1"/>
    <property type="molecule type" value="Genomic_DNA"/>
</dbReference>
<reference evidence="2" key="1">
    <citation type="journal article" date="2008" name="ISME J.">
        <title>Genomic patterns of recombination, clonal divergence and environment in marine microbial populations.</title>
        <authorList>
            <person name="Konstantinidis K.T."/>
            <person name="Delong E.F."/>
        </authorList>
    </citation>
    <scope>NUCLEOTIDE SEQUENCE</scope>
</reference>
<feature type="transmembrane region" description="Helical" evidence="1">
    <location>
        <begin position="72"/>
        <end position="89"/>
    </location>
</feature>
<gene>
    <name evidence="2" type="ORF">ALOHA_HF4000ANIW137K11ctg1g1</name>
</gene>
<accession>B3T4R5</accession>
<proteinExistence type="predicted"/>